<gene>
    <name evidence="1" type="ORF">NBEOAGPD_0408</name>
</gene>
<accession>A0AA37M9D6</accession>
<dbReference type="Proteomes" id="UP001055108">
    <property type="component" value="Unassembled WGS sequence"/>
</dbReference>
<organism evidence="1 2">
    <name type="scientific">Methylobacterium gregans</name>
    <dbReference type="NCBI Taxonomy" id="374424"/>
    <lineage>
        <taxon>Bacteria</taxon>
        <taxon>Pseudomonadati</taxon>
        <taxon>Pseudomonadota</taxon>
        <taxon>Alphaproteobacteria</taxon>
        <taxon>Hyphomicrobiales</taxon>
        <taxon>Methylobacteriaceae</taxon>
        <taxon>Methylobacterium</taxon>
    </lineage>
</organism>
<evidence type="ECO:0000313" key="2">
    <source>
        <dbReference type="Proteomes" id="UP001055108"/>
    </source>
</evidence>
<dbReference type="EMBL" id="BPQM01000008">
    <property type="protein sequence ID" value="GJD77205.1"/>
    <property type="molecule type" value="Genomic_DNA"/>
</dbReference>
<name>A0AA37M9D6_9HYPH</name>
<dbReference type="RefSeq" id="WP_238300878.1">
    <property type="nucleotide sequence ID" value="NZ_BPQM01000008.1"/>
</dbReference>
<reference evidence="1" key="2">
    <citation type="submission" date="2021-08" db="EMBL/GenBank/DDBJ databases">
        <authorList>
            <person name="Tani A."/>
            <person name="Ola A."/>
            <person name="Ogura Y."/>
            <person name="Katsura K."/>
            <person name="Hayashi T."/>
        </authorList>
    </citation>
    <scope>NUCLEOTIDE SEQUENCE</scope>
    <source>
        <strain evidence="1">NBRC 103626</strain>
    </source>
</reference>
<evidence type="ECO:0000313" key="1">
    <source>
        <dbReference type="EMBL" id="GJD77205.1"/>
    </source>
</evidence>
<keyword evidence="2" id="KW-1185">Reference proteome</keyword>
<proteinExistence type="predicted"/>
<protein>
    <submittedName>
        <fullName evidence="1">Uncharacterized protein</fullName>
    </submittedName>
</protein>
<reference evidence="1" key="1">
    <citation type="journal article" date="2016" name="Front. Microbiol.">
        <title>Genome Sequence of the Piezophilic, Mesophilic Sulfate-Reducing Bacterium Desulfovibrio indicus J2T.</title>
        <authorList>
            <person name="Cao J."/>
            <person name="Maignien L."/>
            <person name="Shao Z."/>
            <person name="Alain K."/>
            <person name="Jebbar M."/>
        </authorList>
    </citation>
    <scope>NUCLEOTIDE SEQUENCE</scope>
    <source>
        <strain evidence="1">NBRC 103626</strain>
    </source>
</reference>
<dbReference type="AlphaFoldDB" id="A0AA37M9D6"/>
<comment type="caution">
    <text evidence="1">The sequence shown here is derived from an EMBL/GenBank/DDBJ whole genome shotgun (WGS) entry which is preliminary data.</text>
</comment>
<sequence>MDAVHDVGRWADAVTRAYATDAKPPLTQDLVRQVHATLLEALKSAAGQGPLDNVVDRLNAALDSFEVELGAVAGPRIASLDETAGSVVMEHRSEAGQPLRAFGGQ</sequence>